<reference evidence="2" key="1">
    <citation type="journal article" date="2011" name="PLoS Genet.">
        <title>Genomic analysis of the necrotrophic fungal pathogens Sclerotinia sclerotiorum and Botrytis cinerea.</title>
        <authorList>
            <person name="Amselem J."/>
            <person name="Cuomo C.A."/>
            <person name="van Kan J.A."/>
            <person name="Viaud M."/>
            <person name="Benito E.P."/>
            <person name="Couloux A."/>
            <person name="Coutinho P.M."/>
            <person name="de Vries R.P."/>
            <person name="Dyer P.S."/>
            <person name="Fillinger S."/>
            <person name="Fournier E."/>
            <person name="Gout L."/>
            <person name="Hahn M."/>
            <person name="Kohn L."/>
            <person name="Lapalu N."/>
            <person name="Plummer K.M."/>
            <person name="Pradier J.M."/>
            <person name="Quevillon E."/>
            <person name="Sharon A."/>
            <person name="Simon A."/>
            <person name="ten Have A."/>
            <person name="Tudzynski B."/>
            <person name="Tudzynski P."/>
            <person name="Wincker P."/>
            <person name="Andrew M."/>
            <person name="Anthouard V."/>
            <person name="Beever R.E."/>
            <person name="Beffa R."/>
            <person name="Benoit I."/>
            <person name="Bouzid O."/>
            <person name="Brault B."/>
            <person name="Chen Z."/>
            <person name="Choquer M."/>
            <person name="Collemare J."/>
            <person name="Cotton P."/>
            <person name="Danchin E.G."/>
            <person name="Da Silva C."/>
            <person name="Gautier A."/>
            <person name="Giraud C."/>
            <person name="Giraud T."/>
            <person name="Gonzalez C."/>
            <person name="Grossetete S."/>
            <person name="Guldener U."/>
            <person name="Henrissat B."/>
            <person name="Howlett B.J."/>
            <person name="Kodira C."/>
            <person name="Kretschmer M."/>
            <person name="Lappartient A."/>
            <person name="Leroch M."/>
            <person name="Levis C."/>
            <person name="Mauceli E."/>
            <person name="Neuveglise C."/>
            <person name="Oeser B."/>
            <person name="Pearson M."/>
            <person name="Poulain J."/>
            <person name="Poussereau N."/>
            <person name="Quesneville H."/>
            <person name="Rascle C."/>
            <person name="Schumacher J."/>
            <person name="Segurens B."/>
            <person name="Sexton A."/>
            <person name="Silva E."/>
            <person name="Sirven C."/>
            <person name="Soanes D.M."/>
            <person name="Talbot N.J."/>
            <person name="Templeton M."/>
            <person name="Yandava C."/>
            <person name="Yarden O."/>
            <person name="Zeng Q."/>
            <person name="Rollins J.A."/>
            <person name="Lebrun M.H."/>
            <person name="Dickman M."/>
        </authorList>
    </citation>
    <scope>NUCLEOTIDE SEQUENCE [LARGE SCALE GENOMIC DNA]</scope>
    <source>
        <strain evidence="2">T4</strain>
    </source>
</reference>
<evidence type="ECO:0000313" key="1">
    <source>
        <dbReference type="EMBL" id="CCD49231.1"/>
    </source>
</evidence>
<organism evidence="1 2">
    <name type="scientific">Botryotinia fuckeliana (strain T4)</name>
    <name type="common">Noble rot fungus</name>
    <name type="synonym">Botrytis cinerea</name>
    <dbReference type="NCBI Taxonomy" id="999810"/>
    <lineage>
        <taxon>Eukaryota</taxon>
        <taxon>Fungi</taxon>
        <taxon>Dikarya</taxon>
        <taxon>Ascomycota</taxon>
        <taxon>Pezizomycotina</taxon>
        <taxon>Leotiomycetes</taxon>
        <taxon>Helotiales</taxon>
        <taxon>Sclerotiniaceae</taxon>
        <taxon>Botrytis</taxon>
    </lineage>
</organism>
<sequence>MSSATQQHQQNMCRSRPIEDTAILKRYSAEKKWATVDYW</sequence>
<dbReference type="EMBL" id="FQ790300">
    <property type="protein sequence ID" value="CCD49231.1"/>
    <property type="molecule type" value="Genomic_DNA"/>
</dbReference>
<proteinExistence type="predicted"/>
<gene>
    <name evidence="1" type="ORF">BofuT4_uP031070.1</name>
</gene>
<dbReference type="InParanoid" id="G2Y9F5"/>
<dbReference type="Proteomes" id="UP000008177">
    <property type="component" value="Unplaced contigs"/>
</dbReference>
<dbReference type="AlphaFoldDB" id="G2Y9F5"/>
<evidence type="ECO:0000313" key="2">
    <source>
        <dbReference type="Proteomes" id="UP000008177"/>
    </source>
</evidence>
<protein>
    <submittedName>
        <fullName evidence="1">Uncharacterized protein</fullName>
    </submittedName>
</protein>
<name>G2Y9F5_BOTF4</name>
<accession>G2Y9F5</accession>
<dbReference type="HOGENOM" id="CLU_3319957_0_0_1"/>